<keyword evidence="7 9" id="KW-1133">Transmembrane helix</keyword>
<evidence type="ECO:0000313" key="14">
    <source>
        <dbReference type="Proteomes" id="UP000543836"/>
    </source>
</evidence>
<evidence type="ECO:0000256" key="7">
    <source>
        <dbReference type="ARBA" id="ARBA00022989"/>
    </source>
</evidence>
<keyword evidence="10" id="KW-0175">Coiled coil</keyword>
<evidence type="ECO:0000256" key="8">
    <source>
        <dbReference type="ARBA" id="ARBA00023136"/>
    </source>
</evidence>
<dbReference type="GO" id="GO:0009306">
    <property type="term" value="P:protein secretion"/>
    <property type="evidence" value="ECO:0007669"/>
    <property type="project" value="InterPro"/>
</dbReference>
<dbReference type="NCBIfam" id="TIGR01843">
    <property type="entry name" value="type_I_hlyD"/>
    <property type="match status" value="1"/>
</dbReference>
<evidence type="ECO:0000256" key="3">
    <source>
        <dbReference type="ARBA" id="ARBA00022448"/>
    </source>
</evidence>
<keyword evidence="8 9" id="KW-0472">Membrane</keyword>
<keyword evidence="14" id="KW-1185">Reference proteome</keyword>
<evidence type="ECO:0000259" key="12">
    <source>
        <dbReference type="Pfam" id="PF26002"/>
    </source>
</evidence>
<evidence type="ECO:0000256" key="1">
    <source>
        <dbReference type="ARBA" id="ARBA00004377"/>
    </source>
</evidence>
<comment type="caution">
    <text evidence="13">The sequence shown here is derived from an EMBL/GenBank/DDBJ whole genome shotgun (WGS) entry which is preliminary data.</text>
</comment>
<dbReference type="PANTHER" id="PTHR30386">
    <property type="entry name" value="MEMBRANE FUSION SUBUNIT OF EMRAB-TOLC MULTIDRUG EFFLUX PUMP"/>
    <property type="match status" value="1"/>
</dbReference>
<proteinExistence type="inferred from homology"/>
<dbReference type="Pfam" id="PF25994">
    <property type="entry name" value="HH_AprE"/>
    <property type="match status" value="1"/>
</dbReference>
<comment type="similarity">
    <text evidence="2 9">Belongs to the membrane fusion protein (MFP) (TC 8.A.1) family.</text>
</comment>
<dbReference type="RefSeq" id="WP_028755432.1">
    <property type="nucleotide sequence ID" value="NZ_JACIIG010000020.1"/>
</dbReference>
<dbReference type="OrthoDB" id="9810980at2"/>
<name>A0A7W7EMK4_9HYPH</name>
<evidence type="ECO:0000313" key="13">
    <source>
        <dbReference type="EMBL" id="MBB4571186.1"/>
    </source>
</evidence>
<dbReference type="InterPro" id="IPR058982">
    <property type="entry name" value="Beta-barrel_AprE"/>
</dbReference>
<dbReference type="EMBL" id="JACIIG010000020">
    <property type="protein sequence ID" value="MBB4571186.1"/>
    <property type="molecule type" value="Genomic_DNA"/>
</dbReference>
<feature type="coiled-coil region" evidence="10">
    <location>
        <begin position="149"/>
        <end position="190"/>
    </location>
</feature>
<feature type="domain" description="AprE-like beta-barrel" evidence="12">
    <location>
        <begin position="320"/>
        <end position="410"/>
    </location>
</feature>
<dbReference type="Gene3D" id="2.40.30.170">
    <property type="match status" value="1"/>
</dbReference>
<reference evidence="13 14" key="1">
    <citation type="submission" date="2020-08" db="EMBL/GenBank/DDBJ databases">
        <title>Genomic Encyclopedia of Type Strains, Phase IV (KMG-V): Genome sequencing to study the core and pangenomes of soil and plant-associated prokaryotes.</title>
        <authorList>
            <person name="Whitman W."/>
        </authorList>
    </citation>
    <scope>NUCLEOTIDE SEQUENCE [LARGE SCALE GENOMIC DNA]</scope>
    <source>
        <strain evidence="13 14">SEMIA 492</strain>
    </source>
</reference>
<evidence type="ECO:0000259" key="11">
    <source>
        <dbReference type="Pfam" id="PF25994"/>
    </source>
</evidence>
<keyword evidence="6 9" id="KW-0812">Transmembrane</keyword>
<protein>
    <recommendedName>
        <fullName evidence="9">Membrane fusion protein (MFP) family protein</fullName>
    </recommendedName>
</protein>
<dbReference type="InterPro" id="IPR006144">
    <property type="entry name" value="Secretion_HlyD_CS"/>
</dbReference>
<feature type="domain" description="AprE-like long alpha-helical hairpin" evidence="11">
    <location>
        <begin position="93"/>
        <end position="278"/>
    </location>
</feature>
<dbReference type="Gene3D" id="2.40.50.100">
    <property type="match status" value="1"/>
</dbReference>
<evidence type="ECO:0000256" key="10">
    <source>
        <dbReference type="SAM" id="Coils"/>
    </source>
</evidence>
<dbReference type="AlphaFoldDB" id="A0A7W7EMK4"/>
<organism evidence="13 14">
    <name type="scientific">Rhizobium leucaenae</name>
    <dbReference type="NCBI Taxonomy" id="29450"/>
    <lineage>
        <taxon>Bacteria</taxon>
        <taxon>Pseudomonadati</taxon>
        <taxon>Pseudomonadota</taxon>
        <taxon>Alphaproteobacteria</taxon>
        <taxon>Hyphomicrobiales</taxon>
        <taxon>Rhizobiaceae</taxon>
        <taxon>Rhizobium/Agrobacterium group</taxon>
        <taxon>Rhizobium</taxon>
    </lineage>
</organism>
<keyword evidence="4 9" id="KW-1003">Cell membrane</keyword>
<evidence type="ECO:0000256" key="5">
    <source>
        <dbReference type="ARBA" id="ARBA00022519"/>
    </source>
</evidence>
<sequence length="433" mass="47348">MLAHRRNIHDNPPFFARLILGICALMIAAFIAWAALADIDEIARGEGKVIPVSKTQIVQSSEPGIVQQINVNLGQVVHKGDLLVQLDNTTTQSTLGESVAKARALGAKVERLALEEAGNYDAQFVCPADIMATAKNVCDNEEKLFEADRAAYQNKLDVLDQRLKQHQNELDEAHANIDRLTQNIAGAQKQYDLLKPLGEKKLVAETEVLKVQRDLVDLQGQLKVYVESLDRLQAAVKEATLQVTDLGLQLRQQALTDKGQALSELSVVDETIRGASDRVKHTDIRSPVDGIVNTLEVNTIGAYVDAGKVIAGVVPTADNLLIEAKISPRDVAFVRVGQPAVIKISAYDFSIFGALDGTVVNVSADSLVDKDKNETYYLVRIKTDKSDLERDGKHYPIIPGMVASAEIMTGRKAILAYLMKPINKARSEALTER</sequence>
<dbReference type="Pfam" id="PF26002">
    <property type="entry name" value="Beta-barrel_AprE"/>
    <property type="match status" value="1"/>
</dbReference>
<dbReference type="GO" id="GO:0005886">
    <property type="term" value="C:plasma membrane"/>
    <property type="evidence" value="ECO:0007669"/>
    <property type="project" value="UniProtKB-SubCell"/>
</dbReference>
<dbReference type="PANTHER" id="PTHR30386:SF26">
    <property type="entry name" value="TRANSPORT PROTEIN COMB"/>
    <property type="match status" value="1"/>
</dbReference>
<comment type="subcellular location">
    <subcellularLocation>
        <location evidence="1 9">Cell inner membrane</location>
        <topology evidence="1 9">Single-pass membrane protein</topology>
    </subcellularLocation>
</comment>
<dbReference type="InterPro" id="IPR050739">
    <property type="entry name" value="MFP"/>
</dbReference>
<accession>A0A7W7EMK4</accession>
<dbReference type="InterPro" id="IPR058781">
    <property type="entry name" value="HH_AprE-like"/>
</dbReference>
<dbReference type="PRINTS" id="PR01490">
    <property type="entry name" value="RTXTOXIND"/>
</dbReference>
<dbReference type="PROSITE" id="PS00543">
    <property type="entry name" value="HLYD_FAMILY"/>
    <property type="match status" value="1"/>
</dbReference>
<feature type="transmembrane region" description="Helical" evidence="9">
    <location>
        <begin position="14"/>
        <end position="36"/>
    </location>
</feature>
<evidence type="ECO:0000256" key="4">
    <source>
        <dbReference type="ARBA" id="ARBA00022475"/>
    </source>
</evidence>
<evidence type="ECO:0000256" key="9">
    <source>
        <dbReference type="RuleBase" id="RU365093"/>
    </source>
</evidence>
<dbReference type="Proteomes" id="UP000543836">
    <property type="component" value="Unassembled WGS sequence"/>
</dbReference>
<keyword evidence="5 9" id="KW-0997">Cell inner membrane</keyword>
<keyword evidence="3 9" id="KW-0813">Transport</keyword>
<evidence type="ECO:0000256" key="2">
    <source>
        <dbReference type="ARBA" id="ARBA00009477"/>
    </source>
</evidence>
<dbReference type="InterPro" id="IPR010129">
    <property type="entry name" value="T1SS_HlyD"/>
</dbReference>
<feature type="coiled-coil region" evidence="10">
    <location>
        <begin position="215"/>
        <end position="249"/>
    </location>
</feature>
<gene>
    <name evidence="13" type="ORF">GGE60_005344</name>
</gene>
<evidence type="ECO:0000256" key="6">
    <source>
        <dbReference type="ARBA" id="ARBA00022692"/>
    </source>
</evidence>